<protein>
    <submittedName>
        <fullName evidence="7">Acyl-CoA synthetase (AMP-forming)/AMP-acid ligase II</fullName>
    </submittedName>
</protein>
<dbReference type="GO" id="GO:0006633">
    <property type="term" value="P:fatty acid biosynthetic process"/>
    <property type="evidence" value="ECO:0007669"/>
    <property type="project" value="TreeGrafter"/>
</dbReference>
<proteinExistence type="inferred from homology"/>
<dbReference type="InterPro" id="IPR042099">
    <property type="entry name" value="ANL_N_sf"/>
</dbReference>
<evidence type="ECO:0000313" key="7">
    <source>
        <dbReference type="EMBL" id="SFN32825.1"/>
    </source>
</evidence>
<dbReference type="SUPFAM" id="SSF56801">
    <property type="entry name" value="Acetyl-CoA synthetase-like"/>
    <property type="match status" value="1"/>
</dbReference>
<name>A0A1I4Y4A0_9ACTN</name>
<dbReference type="CDD" id="cd05931">
    <property type="entry name" value="FAAL"/>
    <property type="match status" value="1"/>
</dbReference>
<dbReference type="GO" id="GO:0016874">
    <property type="term" value="F:ligase activity"/>
    <property type="evidence" value="ECO:0007669"/>
    <property type="project" value="UniProtKB-KW"/>
</dbReference>
<dbReference type="Pfam" id="PF00501">
    <property type="entry name" value="AMP-binding"/>
    <property type="match status" value="1"/>
</dbReference>
<evidence type="ECO:0000259" key="6">
    <source>
        <dbReference type="Pfam" id="PF00501"/>
    </source>
</evidence>
<dbReference type="InterPro" id="IPR045851">
    <property type="entry name" value="AMP-bd_C_sf"/>
</dbReference>
<dbReference type="EMBL" id="FOVH01000001">
    <property type="protein sequence ID" value="SFN32825.1"/>
    <property type="molecule type" value="Genomic_DNA"/>
</dbReference>
<gene>
    <name evidence="7" type="ORF">SAMN04489713_1011176</name>
</gene>
<dbReference type="InterPro" id="IPR040097">
    <property type="entry name" value="FAAL/FAAC"/>
</dbReference>
<dbReference type="InterPro" id="IPR000873">
    <property type="entry name" value="AMP-dep_synth/lig_dom"/>
</dbReference>
<sequence length="587" mass="62329">MLNFDGYRNVAEAFAGRVAEHPDRMALSIVRGPAAEDHEILTYAELGRRARVRAAGLAGRLAPGDRVVIALPTCTEYVETYLACLFAGLVAVPVPAPGQSRADTRLTAIIGDCAPRLVVTTKDDREPLAARLRDHGLGQVPVEDVGEAGPGEPPAGPLHRPGPDTLAVLQYSSGSTATPKGVMLGHGNILADMGAIRAGTGAGAEDSIGSWLPLHHDMGLFLHLTAGLMFGNPIALMPATAFVRRPLEWLRMMERYASTITGGPNFAFELCTRLIRDDDLDTLDLSRLRIIHNGSEPIHAPTLAAFAKRFARTGLRPEAFAAAYGMAEATVFVTSTPPSAPPTVLVADRDRLESAEAPALVATARGTGREIVGVGAPPGGFDTRIVDPRTRRRLPGGAVGEIWLRGAPMGRGYWNRPELRAEVFEARLADEDAGPAGPGWLRTGDLGAVVNGELFVTGRLKEMMIVYGRNIYPQDVEQAARGDQPALAGLVGAAFGVSEPDERIVLVHEVAPGTPAAELPAVAADVSRRLTVELGVPVRNVVLVRRGTVGRTTSGKIQRVETRARFLAGEIAPLYAELEPDVRGITG</sequence>
<evidence type="ECO:0000256" key="2">
    <source>
        <dbReference type="ARBA" id="ARBA00022598"/>
    </source>
</evidence>
<dbReference type="PANTHER" id="PTHR22754">
    <property type="entry name" value="DISCO-INTERACTING PROTEIN 2 DIP2 -RELATED"/>
    <property type="match status" value="1"/>
</dbReference>
<dbReference type="PANTHER" id="PTHR22754:SF32">
    <property type="entry name" value="DISCO-INTERACTING PROTEIN 2"/>
    <property type="match status" value="1"/>
</dbReference>
<evidence type="ECO:0000256" key="3">
    <source>
        <dbReference type="ARBA" id="ARBA00022832"/>
    </source>
</evidence>
<keyword evidence="4" id="KW-0443">Lipid metabolism</keyword>
<accession>A0A1I4Y4A0</accession>
<evidence type="ECO:0000256" key="4">
    <source>
        <dbReference type="ARBA" id="ARBA00023098"/>
    </source>
</evidence>
<keyword evidence="3" id="KW-0276">Fatty acid metabolism</keyword>
<keyword evidence="2 7" id="KW-0436">Ligase</keyword>
<dbReference type="GO" id="GO:0071766">
    <property type="term" value="P:Actinobacterium-type cell wall biogenesis"/>
    <property type="evidence" value="ECO:0007669"/>
    <property type="project" value="UniProtKB-ARBA"/>
</dbReference>
<evidence type="ECO:0000313" key="8">
    <source>
        <dbReference type="Proteomes" id="UP000183413"/>
    </source>
</evidence>
<dbReference type="eggNOG" id="COG0318">
    <property type="taxonomic scope" value="Bacteria"/>
</dbReference>
<dbReference type="GO" id="GO:0005886">
    <property type="term" value="C:plasma membrane"/>
    <property type="evidence" value="ECO:0007669"/>
    <property type="project" value="TreeGrafter"/>
</dbReference>
<dbReference type="FunFam" id="3.40.50.12780:FF:000013">
    <property type="entry name" value="Long-chain-fatty-acid--AMP ligase FadD32"/>
    <property type="match status" value="1"/>
</dbReference>
<dbReference type="Gene3D" id="3.40.50.12780">
    <property type="entry name" value="N-terminal domain of ligase-like"/>
    <property type="match status" value="1"/>
</dbReference>
<feature type="region of interest" description="Disordered" evidence="5">
    <location>
        <begin position="140"/>
        <end position="163"/>
    </location>
</feature>
<keyword evidence="8" id="KW-1185">Reference proteome</keyword>
<dbReference type="Proteomes" id="UP000183413">
    <property type="component" value="Unassembled WGS sequence"/>
</dbReference>
<reference evidence="7 8" key="1">
    <citation type="submission" date="2016-10" db="EMBL/GenBank/DDBJ databases">
        <authorList>
            <person name="de Groot N.N."/>
        </authorList>
    </citation>
    <scope>NUCLEOTIDE SEQUENCE [LARGE SCALE GENOMIC DNA]</scope>
    <source>
        <strain evidence="7 8">DSM 43067</strain>
    </source>
</reference>
<evidence type="ECO:0000256" key="1">
    <source>
        <dbReference type="ARBA" id="ARBA00006432"/>
    </source>
</evidence>
<organism evidence="7 8">
    <name type="scientific">Actinomadura madurae</name>
    <dbReference type="NCBI Taxonomy" id="1993"/>
    <lineage>
        <taxon>Bacteria</taxon>
        <taxon>Bacillati</taxon>
        <taxon>Actinomycetota</taxon>
        <taxon>Actinomycetes</taxon>
        <taxon>Streptosporangiales</taxon>
        <taxon>Thermomonosporaceae</taxon>
        <taxon>Actinomadura</taxon>
    </lineage>
</organism>
<dbReference type="RefSeq" id="WP_075020093.1">
    <property type="nucleotide sequence ID" value="NZ_FOVH01000001.1"/>
</dbReference>
<feature type="domain" description="AMP-dependent synthetase/ligase" evidence="6">
    <location>
        <begin position="17"/>
        <end position="414"/>
    </location>
</feature>
<dbReference type="STRING" id="1993.SAMN04489713_1011176"/>
<dbReference type="AlphaFoldDB" id="A0A1I4Y4A0"/>
<dbReference type="Gene3D" id="3.30.300.30">
    <property type="match status" value="1"/>
</dbReference>
<dbReference type="GO" id="GO:0070566">
    <property type="term" value="F:adenylyltransferase activity"/>
    <property type="evidence" value="ECO:0007669"/>
    <property type="project" value="TreeGrafter"/>
</dbReference>
<evidence type="ECO:0000256" key="5">
    <source>
        <dbReference type="SAM" id="MobiDB-lite"/>
    </source>
</evidence>
<comment type="similarity">
    <text evidence="1">Belongs to the ATP-dependent AMP-binding enzyme family.</text>
</comment>
<dbReference type="InParanoid" id="A0A1I4Y4A0"/>